<feature type="compositionally biased region" description="Acidic residues" evidence="6">
    <location>
        <begin position="1597"/>
        <end position="1621"/>
    </location>
</feature>
<comment type="subcellular location">
    <subcellularLocation>
        <location evidence="1">Cell projection</location>
    </subcellularLocation>
    <subcellularLocation>
        <location evidence="2">Cytoplasm</location>
    </subcellularLocation>
</comment>
<feature type="compositionally biased region" description="Basic and acidic residues" evidence="6">
    <location>
        <begin position="432"/>
        <end position="444"/>
    </location>
</feature>
<feature type="compositionally biased region" description="Acidic residues" evidence="6">
    <location>
        <begin position="1395"/>
        <end position="1423"/>
    </location>
</feature>
<feature type="compositionally biased region" description="Basic and acidic residues" evidence="6">
    <location>
        <begin position="1647"/>
        <end position="1665"/>
    </location>
</feature>
<dbReference type="Proteomes" id="UP001345963">
    <property type="component" value="Unassembled WGS sequence"/>
</dbReference>
<organism evidence="8 9">
    <name type="scientific">Ataeniobius toweri</name>
    <dbReference type="NCBI Taxonomy" id="208326"/>
    <lineage>
        <taxon>Eukaryota</taxon>
        <taxon>Metazoa</taxon>
        <taxon>Chordata</taxon>
        <taxon>Craniata</taxon>
        <taxon>Vertebrata</taxon>
        <taxon>Euteleostomi</taxon>
        <taxon>Actinopterygii</taxon>
        <taxon>Neopterygii</taxon>
        <taxon>Teleostei</taxon>
        <taxon>Neoteleostei</taxon>
        <taxon>Acanthomorphata</taxon>
        <taxon>Ovalentaria</taxon>
        <taxon>Atherinomorphae</taxon>
        <taxon>Cyprinodontiformes</taxon>
        <taxon>Goodeidae</taxon>
        <taxon>Ataeniobius</taxon>
    </lineage>
</organism>
<feature type="region of interest" description="Disordered" evidence="6">
    <location>
        <begin position="1279"/>
        <end position="1668"/>
    </location>
</feature>
<gene>
    <name evidence="8" type="ORF">ATANTOWER_027023</name>
</gene>
<comment type="caution">
    <text evidence="8">The sequence shown here is derived from an EMBL/GenBank/DDBJ whole genome shotgun (WGS) entry which is preliminary data.</text>
</comment>
<feature type="compositionally biased region" description="Acidic residues" evidence="6">
    <location>
        <begin position="1476"/>
        <end position="1486"/>
    </location>
</feature>
<feature type="compositionally biased region" description="Polar residues" evidence="6">
    <location>
        <begin position="2002"/>
        <end position="2019"/>
    </location>
</feature>
<feature type="region of interest" description="Disordered" evidence="6">
    <location>
        <begin position="1223"/>
        <end position="1259"/>
    </location>
</feature>
<dbReference type="InterPro" id="IPR003533">
    <property type="entry name" value="Doublecortin_dom"/>
</dbReference>
<feature type="compositionally biased region" description="Basic and acidic residues" evidence="6">
    <location>
        <begin position="1431"/>
        <end position="1453"/>
    </location>
</feature>
<evidence type="ECO:0000256" key="4">
    <source>
        <dbReference type="ARBA" id="ARBA00022737"/>
    </source>
</evidence>
<feature type="domain" description="Doublecortin" evidence="7">
    <location>
        <begin position="178"/>
        <end position="252"/>
    </location>
</feature>
<keyword evidence="5" id="KW-0966">Cell projection</keyword>
<reference evidence="8 9" key="1">
    <citation type="submission" date="2021-07" db="EMBL/GenBank/DDBJ databases">
        <authorList>
            <person name="Palmer J.M."/>
        </authorList>
    </citation>
    <scope>NUCLEOTIDE SEQUENCE [LARGE SCALE GENOMIC DNA]</scope>
    <source>
        <strain evidence="8 9">AT_MEX2019</strain>
        <tissue evidence="8">Muscle</tissue>
    </source>
</reference>
<feature type="region of interest" description="Disordered" evidence="6">
    <location>
        <begin position="1884"/>
        <end position="1907"/>
    </location>
</feature>
<feature type="compositionally biased region" description="Basic and acidic residues" evidence="6">
    <location>
        <begin position="1328"/>
        <end position="1339"/>
    </location>
</feature>
<feature type="compositionally biased region" description="Polar residues" evidence="6">
    <location>
        <begin position="541"/>
        <end position="552"/>
    </location>
</feature>
<feature type="compositionally biased region" description="Basic and acidic residues" evidence="6">
    <location>
        <begin position="1350"/>
        <end position="1379"/>
    </location>
</feature>
<feature type="region of interest" description="Disordered" evidence="6">
    <location>
        <begin position="529"/>
        <end position="552"/>
    </location>
</feature>
<feature type="compositionally biased region" description="Basic and acidic residues" evidence="6">
    <location>
        <begin position="758"/>
        <end position="775"/>
    </location>
</feature>
<feature type="region of interest" description="Disordered" evidence="6">
    <location>
        <begin position="1"/>
        <end position="40"/>
    </location>
</feature>
<dbReference type="InterPro" id="IPR036572">
    <property type="entry name" value="Doublecortin_dom_sf"/>
</dbReference>
<accession>A0ABU7CDV8</accession>
<name>A0ABU7CDV8_9TELE</name>
<feature type="domain" description="Doublecortin" evidence="7">
    <location>
        <begin position="43"/>
        <end position="125"/>
    </location>
</feature>
<keyword evidence="9" id="KW-1185">Reference proteome</keyword>
<feature type="region of interest" description="Disordered" evidence="6">
    <location>
        <begin position="406"/>
        <end position="446"/>
    </location>
</feature>
<evidence type="ECO:0000313" key="8">
    <source>
        <dbReference type="EMBL" id="MED6259994.1"/>
    </source>
</evidence>
<feature type="compositionally biased region" description="Basic and acidic residues" evidence="6">
    <location>
        <begin position="1279"/>
        <end position="1296"/>
    </location>
</feature>
<feature type="compositionally biased region" description="Polar residues" evidence="6">
    <location>
        <begin position="1625"/>
        <end position="1640"/>
    </location>
</feature>
<dbReference type="Gene3D" id="3.10.20.230">
    <property type="entry name" value="Doublecortin domain"/>
    <property type="match status" value="2"/>
</dbReference>
<feature type="region of interest" description="Disordered" evidence="6">
    <location>
        <begin position="1994"/>
        <end position="2019"/>
    </location>
</feature>
<dbReference type="EMBL" id="JAHUTI010088577">
    <property type="protein sequence ID" value="MED6259994.1"/>
    <property type="molecule type" value="Genomic_DNA"/>
</dbReference>
<evidence type="ECO:0000313" key="9">
    <source>
        <dbReference type="Proteomes" id="UP001345963"/>
    </source>
</evidence>
<feature type="region of interest" description="Disordered" evidence="6">
    <location>
        <begin position="1739"/>
        <end position="1758"/>
    </location>
</feature>
<feature type="compositionally biased region" description="Polar residues" evidence="6">
    <location>
        <begin position="790"/>
        <end position="801"/>
    </location>
</feature>
<evidence type="ECO:0000259" key="7">
    <source>
        <dbReference type="PROSITE" id="PS50309"/>
    </source>
</evidence>
<feature type="compositionally biased region" description="Basic and acidic residues" evidence="6">
    <location>
        <begin position="1579"/>
        <end position="1596"/>
    </location>
</feature>
<feature type="compositionally biased region" description="Low complexity" evidence="6">
    <location>
        <begin position="407"/>
        <end position="422"/>
    </location>
</feature>
<dbReference type="PANTHER" id="PTHR23005:SF4">
    <property type="entry name" value="OXYGEN-REGULATED PROTEIN 1"/>
    <property type="match status" value="1"/>
</dbReference>
<feature type="compositionally biased region" description="Polar residues" evidence="6">
    <location>
        <begin position="610"/>
        <end position="624"/>
    </location>
</feature>
<sequence length="2038" mass="226800">MPPPYNMSNTPVQDSPTQEMSSSSGQMLPSQPAQPISEPSASKRVCFYKSGDYQFSGHRMIVTPRTFKTFDALLDALSKKVPLPFGVRTITTPRGTHFVKALEDLQDGGAYVCSDQKRVKPLNLEEVNRRQVPWNATRPLSVGRRKRQELSFRQFRKGTVASNRPAKVAERVAVRTPKKLTVIKNRDPTVRRTIVLQRRTAPTFDALLDYLSQVLQFPVLKLYSRDGRRVDGLGALILCSGIIVAAGNEPFRFGKQRFHRTGQTAQIMYVEHVEPSTLQTRMQDKSLSSGRSSRNFSLSSERFIVNQINKSQSGSLNGYLHHPSRLSETEAHQHHAAMETCGPERGGNENSNYIIPHDDDIEKSFRVNQDGSMTVEMKVRLTIKEEEMLHWTTTLSRSGLSKKTVCGSLSGSDNSSPDSNNSVAKDSSGIQEDERKEENYHDGASKGIAFNDEHIYKGYSSTTLGRAKTRFKRTPTPGPQHVNEMASVESVKMVTETGVQQSTLGHYSYTERTADGETTEGYCVVRHSNSSNKPVPKPCRTASSGVSNKCSSVRSSGVAEDLQIKNGEMEVTETVMHIYESQGCYDNYVANKEFSTDGTSLHGSPPVAESKTSTASGPQSSNNDCDIDCNWQPPTADSIQRQKEEILSLSSEPESLTHQATNNLSSVTENEAVCSQMLETVSKDNAANSTKRKKIARPPWKEKGSASTNSSDKKHQESTIGSSKHSKHSSSDKLSSNASVGKKSLNSLEGSKSSLKNKGVEKSQSKKSFKDEKMPKRGSALLLKPGNAMINPQQKKTQNRIATKDNGHNINTLTERPQMKKNMSDILQTKKTPSPSKKTMIRPKSMTECELSLPKPSLEVSESASLSFVNPSPSEIFQYVENWLEKVNPDSVPYTEEVITDGAESRAKVVFKIGDDSESDEINQCQTSLNDTMKKSSSCLSVPLCHDGLASGVEHGEQRARGLCVSMPSVRTDPESNENKLRLHKSVEAICPNDSETSNLLSPKAKLKPVLRQVCSSIQCIRRASASSTAPTLHNSSSLPNFSTQVASVFGSSCKAFLSFLSVMTLRDNLNGSQLGEGNQSRTPSEAMLMMESLQKISALEDEEEQKVSLTDLQSKASSQLRERWKDFQTLRERLESEPLSPRVSETEFALDVVSEGGDTFEGQQMVLDELMEELNMPQDLREEIVSTIQQTKGFYPAEESTFVETVRNQSESEEDIERFVGECEEETKDSPEPRSTTWDLTETKEEHDNEANQGSATEIHEIDNGHLVLLERGEAIKDEEHDAEKMDNLRNKEDVYADEEDDRKQLEKNGDIENDVKAEMQGDSEEDKASDRESVKVEEVEEEMTGDEDITKQRLEEDKGFVDEETRNDDSVEHTDEREGAEETEEEGNHQEGEAEESEVQDDDEVETIINEEEEEEEEEEESKGFLPEDIDKGVEEETERNGEVIEIHEQENMENYKMSDAGICTLEGKVHEEGSEETEEDVEEKEEHEKEQVTDGVIDGNREEDMESEEEEASEHEEDKESEKDTDEVEYERNSLENTETDLLEEKADEVYMDELDNEQNTAGGQTIDEEDSNGGEESKSNQKFEQMEVLQRDDTEEEGSVSEDVDNFPDDQDCETMFEEASCQQQHSNAVETQSKYSSEDQCEDKCTDTIHETDEGGEENKSNSLTHPVEISQELLDFVNDALQSYSLIFTYDTRGNVRIVPDNARVVQTKQSLIPKPRKDSSYGLKCLPSPITSDLSDYRPETSGSGGYKTQESVDIISESGEEPLEKANSTGRIISEQRCSKLSAASYSLKSGNSLSSSDDGTKASREDLSYFSAASSLKEETEAETQNAQNVPLTFDKDSADGVLIDRGRWLLKENHLIRKSPPVSLGMYGNLDSTSIDTNQENTSVDSPSHTKTQHSPLAAISSSELEEMAKPLTPKCTYYNMPHGSDSDPFLDDVSVRSRKHDASSIKARGFRVSPTVDTSKSFPNRNGSLSSFASVEFKIPDRKVHPEVESSAVTQPRRTSNSEQGALQAQGSLDSLHLRCGQYCPIL</sequence>
<feature type="compositionally biased region" description="Acidic residues" evidence="6">
    <location>
        <begin position="1340"/>
        <end position="1349"/>
    </location>
</feature>
<dbReference type="PANTHER" id="PTHR23005">
    <property type="entry name" value="RETINITIS PIGMENTOSA 1 PROTEIN"/>
    <property type="match status" value="1"/>
</dbReference>
<protein>
    <recommendedName>
        <fullName evidence="7">Doublecortin domain-containing protein</fullName>
    </recommendedName>
</protein>
<evidence type="ECO:0000256" key="3">
    <source>
        <dbReference type="ARBA" id="ARBA00022490"/>
    </source>
</evidence>
<dbReference type="SMART" id="SM00537">
    <property type="entry name" value="DCX"/>
    <property type="match status" value="2"/>
</dbReference>
<feature type="region of interest" description="Disordered" evidence="6">
    <location>
        <begin position="596"/>
        <end position="635"/>
    </location>
</feature>
<keyword evidence="4" id="KW-0677">Repeat</keyword>
<feature type="region of interest" description="Disordered" evidence="6">
    <location>
        <begin position="684"/>
        <end position="802"/>
    </location>
</feature>
<dbReference type="Pfam" id="PF03607">
    <property type="entry name" value="DCX"/>
    <property type="match status" value="2"/>
</dbReference>
<dbReference type="PROSITE" id="PS50309">
    <property type="entry name" value="DC"/>
    <property type="match status" value="2"/>
</dbReference>
<dbReference type="SUPFAM" id="SSF89837">
    <property type="entry name" value="Doublecortin (DC)"/>
    <property type="match status" value="2"/>
</dbReference>
<evidence type="ECO:0000256" key="5">
    <source>
        <dbReference type="ARBA" id="ARBA00023273"/>
    </source>
</evidence>
<keyword evidence="3" id="KW-0963">Cytoplasm</keyword>
<proteinExistence type="predicted"/>
<feature type="compositionally biased region" description="Basic and acidic residues" evidence="6">
    <location>
        <begin position="1303"/>
        <end position="1321"/>
    </location>
</feature>
<evidence type="ECO:0000256" key="1">
    <source>
        <dbReference type="ARBA" id="ARBA00004316"/>
    </source>
</evidence>
<evidence type="ECO:0000256" key="6">
    <source>
        <dbReference type="SAM" id="MobiDB-lite"/>
    </source>
</evidence>
<evidence type="ECO:0000256" key="2">
    <source>
        <dbReference type="ARBA" id="ARBA00004496"/>
    </source>
</evidence>
<feature type="compositionally biased region" description="Acidic residues" evidence="6">
    <location>
        <begin position="1504"/>
        <end position="1518"/>
    </location>
</feature>
<feature type="compositionally biased region" description="Basic and acidic residues" evidence="6">
    <location>
        <begin position="1242"/>
        <end position="1251"/>
    </location>
</feature>
<feature type="compositionally biased region" description="Polar residues" evidence="6">
    <location>
        <begin position="744"/>
        <end position="756"/>
    </location>
</feature>